<accession>A0AAD4NGY6</accession>
<evidence type="ECO:0000313" key="2">
    <source>
        <dbReference type="EMBL" id="KAI1728237.1"/>
    </source>
</evidence>
<organism evidence="2 3">
    <name type="scientific">Ditylenchus destructor</name>
    <dbReference type="NCBI Taxonomy" id="166010"/>
    <lineage>
        <taxon>Eukaryota</taxon>
        <taxon>Metazoa</taxon>
        <taxon>Ecdysozoa</taxon>
        <taxon>Nematoda</taxon>
        <taxon>Chromadorea</taxon>
        <taxon>Rhabditida</taxon>
        <taxon>Tylenchina</taxon>
        <taxon>Tylenchomorpha</taxon>
        <taxon>Sphaerularioidea</taxon>
        <taxon>Anguinidae</taxon>
        <taxon>Anguininae</taxon>
        <taxon>Ditylenchus</taxon>
    </lineage>
</organism>
<dbReference type="AlphaFoldDB" id="A0AAD4NGY6"/>
<name>A0AAD4NGY6_9BILA</name>
<feature type="compositionally biased region" description="Polar residues" evidence="1">
    <location>
        <begin position="152"/>
        <end position="174"/>
    </location>
</feature>
<protein>
    <submittedName>
        <fullName evidence="2">Uncharacterized protein</fullName>
    </submittedName>
</protein>
<proteinExistence type="predicted"/>
<dbReference type="Proteomes" id="UP001201812">
    <property type="component" value="Unassembled WGS sequence"/>
</dbReference>
<feature type="compositionally biased region" description="Polar residues" evidence="1">
    <location>
        <begin position="184"/>
        <end position="194"/>
    </location>
</feature>
<dbReference type="EMBL" id="JAKKPZ010000001">
    <property type="protein sequence ID" value="KAI1728237.1"/>
    <property type="molecule type" value="Genomic_DNA"/>
</dbReference>
<reference evidence="2" key="1">
    <citation type="submission" date="2022-01" db="EMBL/GenBank/DDBJ databases">
        <title>Genome Sequence Resource for Two Populations of Ditylenchus destructor, the Migratory Endoparasitic Phytonematode.</title>
        <authorList>
            <person name="Zhang H."/>
            <person name="Lin R."/>
            <person name="Xie B."/>
        </authorList>
    </citation>
    <scope>NUCLEOTIDE SEQUENCE</scope>
    <source>
        <strain evidence="2">BazhouSP</strain>
    </source>
</reference>
<comment type="caution">
    <text evidence="2">The sequence shown here is derived from an EMBL/GenBank/DDBJ whole genome shotgun (WGS) entry which is preliminary data.</text>
</comment>
<evidence type="ECO:0000313" key="3">
    <source>
        <dbReference type="Proteomes" id="UP001201812"/>
    </source>
</evidence>
<feature type="compositionally biased region" description="Polar residues" evidence="1">
    <location>
        <begin position="107"/>
        <end position="118"/>
    </location>
</feature>
<gene>
    <name evidence="2" type="ORF">DdX_00401</name>
</gene>
<evidence type="ECO:0000256" key="1">
    <source>
        <dbReference type="SAM" id="MobiDB-lite"/>
    </source>
</evidence>
<sequence>MQHSAERGRPGGDRERVDLKQLEERRRRRLLLRRLIDPAVEEAVSDTRFANRNRPAEVPRQPPPAFRPPPPQPQPRPPTLRPPPQVRPPQRPSQPTPRSQPRVTVLTARQSPVNTQNRPPQPQGPPPQAKPTPPPALPPSNQRLRAPPAQQFAPQNVGTPRQLQRSESPRTQPQAAHIVPRQPASPSQQISRNSVAAPAPSPPFPPVETQSKSASGKTGAHPPGFLPPSNSIIEQLNSADNFMDVAERLELKRLLINRSRRHTEFVVHRQQIMLASTPEPLVPKLIIGPEIPEKFSSIPVKNITKTVWRMPLTMTLQQKLTIMPKDKEKLMI</sequence>
<dbReference type="PRINTS" id="PR01217">
    <property type="entry name" value="PRICHEXTENSN"/>
</dbReference>
<feature type="compositionally biased region" description="Basic and acidic residues" evidence="1">
    <location>
        <begin position="1"/>
        <end position="25"/>
    </location>
</feature>
<feature type="region of interest" description="Disordered" evidence="1">
    <location>
        <begin position="1"/>
        <end position="232"/>
    </location>
</feature>
<feature type="compositionally biased region" description="Pro residues" evidence="1">
    <location>
        <begin position="119"/>
        <end position="138"/>
    </location>
</feature>
<feature type="compositionally biased region" description="Pro residues" evidence="1">
    <location>
        <begin position="60"/>
        <end position="95"/>
    </location>
</feature>
<keyword evidence="3" id="KW-1185">Reference proteome</keyword>